<dbReference type="AlphaFoldDB" id="Q2SKJ3"/>
<dbReference type="PROSITE" id="PS51257">
    <property type="entry name" value="PROKAR_LIPOPROTEIN"/>
    <property type="match status" value="1"/>
</dbReference>
<organism evidence="2 3">
    <name type="scientific">Hahella chejuensis (strain KCTC 2396)</name>
    <dbReference type="NCBI Taxonomy" id="349521"/>
    <lineage>
        <taxon>Bacteria</taxon>
        <taxon>Pseudomonadati</taxon>
        <taxon>Pseudomonadota</taxon>
        <taxon>Gammaproteobacteria</taxon>
        <taxon>Oceanospirillales</taxon>
        <taxon>Hahellaceae</taxon>
        <taxon>Hahella</taxon>
    </lineage>
</organism>
<dbReference type="HOGENOM" id="CLU_786809_0_0_6"/>
<dbReference type="Gene3D" id="3.40.50.1820">
    <property type="entry name" value="alpha/beta hydrolase"/>
    <property type="match status" value="1"/>
</dbReference>
<dbReference type="eggNOG" id="ENOG502Z7W4">
    <property type="taxonomic scope" value="Bacteria"/>
</dbReference>
<dbReference type="RefSeq" id="WP_011395902.1">
    <property type="nucleotide sequence ID" value="NC_007645.1"/>
</dbReference>
<evidence type="ECO:0000313" key="3">
    <source>
        <dbReference type="Proteomes" id="UP000000238"/>
    </source>
</evidence>
<feature type="signal peptide" evidence="1">
    <location>
        <begin position="1"/>
        <end position="22"/>
    </location>
</feature>
<evidence type="ECO:0000256" key="1">
    <source>
        <dbReference type="SAM" id="SignalP"/>
    </source>
</evidence>
<feature type="chain" id="PRO_5004215590" evidence="1">
    <location>
        <begin position="23"/>
        <end position="363"/>
    </location>
</feature>
<evidence type="ECO:0000313" key="2">
    <source>
        <dbReference type="EMBL" id="ABC28831.1"/>
    </source>
</evidence>
<proteinExistence type="predicted"/>
<protein>
    <submittedName>
        <fullName evidence="2">Uncharacterized protein</fullName>
    </submittedName>
</protein>
<dbReference type="KEGG" id="hch:HCH_01997"/>
<dbReference type="OrthoDB" id="6189739at2"/>
<dbReference type="InterPro" id="IPR029058">
    <property type="entry name" value="AB_hydrolase_fold"/>
</dbReference>
<name>Q2SKJ3_HAHCH</name>
<gene>
    <name evidence="2" type="ordered locus">HCH_01997</name>
</gene>
<keyword evidence="3" id="KW-1185">Reference proteome</keyword>
<accession>Q2SKJ3</accession>
<dbReference type="Proteomes" id="UP000000238">
    <property type="component" value="Chromosome"/>
</dbReference>
<dbReference type="STRING" id="349521.HCH_01997"/>
<sequence>MKTLKLWLTAMLMFAACGTAKAQLAGKNVLLIQGFLPQHILFNPTDQGRADGIGYWDGFDASLKDPATTRILYWPSHYRLQGAGGIAALIANQLQPILSSGFCDNECVVITHSTGDLVMRYVLSNKNSLLGSSLAQRLKVTAVIDMAGAGGGTELANFGVDLINGVNHGAEVLEALLEFLGYDIPLGINPGVMLDLQTSVARNTAINNLPAIPRLRIASTGSEFYGFATHPIIKGKDDSVVPLHSACGAAYDGALDSCVRDLRVDGRVTSVSKAPSLSQLYDYHYPIIMSEKMAHNEMQANKRGRDMTFALSGADRYNAGARTIGLDVEYHSVYAWWDWFREYRYITDADDKTMGRVIMDSFE</sequence>
<keyword evidence="1" id="KW-0732">Signal</keyword>
<dbReference type="EMBL" id="CP000155">
    <property type="protein sequence ID" value="ABC28831.1"/>
    <property type="molecule type" value="Genomic_DNA"/>
</dbReference>
<reference evidence="2 3" key="1">
    <citation type="journal article" date="2005" name="Nucleic Acids Res.">
        <title>Genomic blueprint of Hahella chejuensis, a marine microbe producing an algicidal agent.</title>
        <authorList>
            <person name="Jeong H."/>
            <person name="Yim J.H."/>
            <person name="Lee C."/>
            <person name="Choi S.-H."/>
            <person name="Park Y.K."/>
            <person name="Yoon S.H."/>
            <person name="Hur C.-G."/>
            <person name="Kang H.-Y."/>
            <person name="Kim D."/>
            <person name="Lee H.H."/>
            <person name="Park K.H."/>
            <person name="Park S.-H."/>
            <person name="Park H.-S."/>
            <person name="Lee H.K."/>
            <person name="Oh T.K."/>
            <person name="Kim J.F."/>
        </authorList>
    </citation>
    <scope>NUCLEOTIDE SEQUENCE [LARGE SCALE GENOMIC DNA]</scope>
    <source>
        <strain evidence="2 3">KCTC 2396</strain>
    </source>
</reference>